<evidence type="ECO:0000256" key="1">
    <source>
        <dbReference type="SAM" id="Phobius"/>
    </source>
</evidence>
<keyword evidence="1" id="KW-1133">Transmembrane helix</keyword>
<dbReference type="SUPFAM" id="SSF141322">
    <property type="entry name" value="NfeD domain-like"/>
    <property type="match status" value="1"/>
</dbReference>
<organism evidence="2 3">
    <name type="scientific">Candidatus Vampirococcus lugosii</name>
    <dbReference type="NCBI Taxonomy" id="2789015"/>
    <lineage>
        <taxon>Bacteria</taxon>
        <taxon>Candidatus Absconditibacteriota</taxon>
        <taxon>Vampirococcus</taxon>
    </lineage>
</organism>
<comment type="caution">
    <text evidence="2">The sequence shown here is derived from an EMBL/GenBank/DDBJ whole genome shotgun (WGS) entry which is preliminary data.</text>
</comment>
<dbReference type="PANTHER" id="PTHR33507">
    <property type="entry name" value="INNER MEMBRANE PROTEIN YBBJ"/>
    <property type="match status" value="1"/>
</dbReference>
<keyword evidence="1" id="KW-0812">Transmembrane</keyword>
<evidence type="ECO:0008006" key="4">
    <source>
        <dbReference type="Google" id="ProtNLM"/>
    </source>
</evidence>
<dbReference type="PANTHER" id="PTHR33507:SF3">
    <property type="entry name" value="INNER MEMBRANE PROTEIN YBBJ"/>
    <property type="match status" value="1"/>
</dbReference>
<evidence type="ECO:0000313" key="2">
    <source>
        <dbReference type="EMBL" id="MBS8121529.1"/>
    </source>
</evidence>
<sequence length="146" mass="16896">MEFDFHYYWIALGILFIIIEIFILTLDFLALGISAILTGLLSAVFGFGFEMRWLSGFFFMFFSIINIFIFRKFLFPYIRSTIKSDSPMSADNFVGEKEIIQVVSGEKVIFRDGGYWPVYCEEKINNGDTVELLEMHGGGYKVKKVF</sequence>
<proteinExistence type="predicted"/>
<dbReference type="EMBL" id="JAEDAM010000003">
    <property type="protein sequence ID" value="MBS8121529.1"/>
    <property type="molecule type" value="Genomic_DNA"/>
</dbReference>
<feature type="transmembrane region" description="Helical" evidence="1">
    <location>
        <begin position="53"/>
        <end position="74"/>
    </location>
</feature>
<keyword evidence="3" id="KW-1185">Reference proteome</keyword>
<dbReference type="InterPro" id="IPR052165">
    <property type="entry name" value="Membrane_assoc_protease"/>
</dbReference>
<reference evidence="2 3" key="1">
    <citation type="journal article" date="2021" name="Nat. Commun.">
        <title>Reductive evolution and unique predatory mode in the CPR bacterium Vampirococcus lugosii.</title>
        <authorList>
            <person name="Moreira D."/>
            <person name="Zivanovic Y."/>
            <person name="Lopez-Archilla A.I."/>
            <person name="Iniesto M."/>
            <person name="Lopez-Garcia P."/>
        </authorList>
    </citation>
    <scope>NUCLEOTIDE SEQUENCE [LARGE SCALE GENOMIC DNA]</scope>
    <source>
        <strain evidence="2">Chiprana</strain>
    </source>
</reference>
<gene>
    <name evidence="2" type="ORF">VAMP_6n95</name>
</gene>
<feature type="transmembrane region" description="Helical" evidence="1">
    <location>
        <begin position="28"/>
        <end position="47"/>
    </location>
</feature>
<accession>A0ABS5QK56</accession>
<dbReference type="Proteomes" id="UP000680365">
    <property type="component" value="Unassembled WGS sequence"/>
</dbReference>
<protein>
    <recommendedName>
        <fullName evidence="4">NfeD-like C-terminal domain-containing protein</fullName>
    </recommendedName>
</protein>
<name>A0ABS5QK56_9BACT</name>
<feature type="transmembrane region" description="Helical" evidence="1">
    <location>
        <begin position="6"/>
        <end position="23"/>
    </location>
</feature>
<evidence type="ECO:0000313" key="3">
    <source>
        <dbReference type="Proteomes" id="UP000680365"/>
    </source>
</evidence>
<dbReference type="RefSeq" id="WP_213348116.1">
    <property type="nucleotide sequence ID" value="NZ_JAEDAM010000003.1"/>
</dbReference>
<keyword evidence="1" id="KW-0472">Membrane</keyword>